<feature type="repeat" description="WD" evidence="3">
    <location>
        <begin position="247"/>
        <end position="290"/>
    </location>
</feature>
<dbReference type="SUPFAM" id="SSF50978">
    <property type="entry name" value="WD40 repeat-like"/>
    <property type="match status" value="1"/>
</dbReference>
<dbReference type="InterPro" id="IPR001680">
    <property type="entry name" value="WD40_rpt"/>
</dbReference>
<name>X6MF77_RETFI</name>
<dbReference type="PROSITE" id="PS50294">
    <property type="entry name" value="WD_REPEATS_REGION"/>
    <property type="match status" value="3"/>
</dbReference>
<dbReference type="PROSITE" id="PS00678">
    <property type="entry name" value="WD_REPEATS_1"/>
    <property type="match status" value="5"/>
</dbReference>
<feature type="repeat" description="WD" evidence="3">
    <location>
        <begin position="155"/>
        <end position="198"/>
    </location>
</feature>
<sequence length="514" mass="59095">NNILVEIEKLNNDFKDKMKAARTQDDENAKMKEKIQKHLQTIQSNEKQLLKKENEIKKMQKQHWEEISKLCTDRETMEKSFVEKEKQTSVHYEQLMKELKEKNAELGQNDRKDIHQQNGRQRQEQKEEVQCANQFSCSSIVDSDLFRSAKLLKICHGHTSTVWSIDYSTFNDGQFLCSGSLDKTIRVWDIKTAKQLKIFHGHSDYVSCVKFSSYHHYNNHSLITCSASSDSTIRFWDFKTEKTFRTFIGHADTVSSIQFSPFNHGRYLCSGSFDETICLWDIETHKSLHFFKGHTNSVACVDFSPLQSSIDVNGNRNAGVGIIGGNGYTICSGSSDKTIRLWDVETTKELTVFKGHNDTVRSVKYSPYDGYSGNIICSGSWDKTVRLWDIRTNKQIKVLNGHTDYITCVDFSPFTTNSNNEKIGCSRVICSASFDNTIRFWDARMPKQLQIINENKHSRKILCLQFVSMKNKSNCSKYSNILCYGSSDGNSNGIAELFFFCESNDFVFLKYNSL</sequence>
<dbReference type="InterPro" id="IPR036322">
    <property type="entry name" value="WD40_repeat_dom_sf"/>
</dbReference>
<dbReference type="PROSITE" id="PS50082">
    <property type="entry name" value="WD_REPEATS_2"/>
    <property type="match status" value="6"/>
</dbReference>
<dbReference type="SMART" id="SM00320">
    <property type="entry name" value="WD40"/>
    <property type="match status" value="7"/>
</dbReference>
<dbReference type="InterPro" id="IPR019775">
    <property type="entry name" value="WD40_repeat_CS"/>
</dbReference>
<dbReference type="Pfam" id="PF00400">
    <property type="entry name" value="WD40"/>
    <property type="match status" value="6"/>
</dbReference>
<feature type="repeat" description="WD" evidence="3">
    <location>
        <begin position="353"/>
        <end position="398"/>
    </location>
</feature>
<dbReference type="Proteomes" id="UP000023152">
    <property type="component" value="Unassembled WGS sequence"/>
</dbReference>
<evidence type="ECO:0000256" key="1">
    <source>
        <dbReference type="ARBA" id="ARBA00022574"/>
    </source>
</evidence>
<evidence type="ECO:0000256" key="3">
    <source>
        <dbReference type="PROSITE-ProRule" id="PRU00221"/>
    </source>
</evidence>
<feature type="non-terminal residue" evidence="5">
    <location>
        <position position="1"/>
    </location>
</feature>
<reference evidence="5 6" key="1">
    <citation type="journal article" date="2013" name="Curr. Biol.">
        <title>The Genome of the Foraminiferan Reticulomyxa filosa.</title>
        <authorList>
            <person name="Glockner G."/>
            <person name="Hulsmann N."/>
            <person name="Schleicher M."/>
            <person name="Noegel A.A."/>
            <person name="Eichinger L."/>
            <person name="Gallinger C."/>
            <person name="Pawlowski J."/>
            <person name="Sierra R."/>
            <person name="Euteneuer U."/>
            <person name="Pillet L."/>
            <person name="Moustafa A."/>
            <person name="Platzer M."/>
            <person name="Groth M."/>
            <person name="Szafranski K."/>
            <person name="Schliwa M."/>
        </authorList>
    </citation>
    <scope>NUCLEOTIDE SEQUENCE [LARGE SCALE GENOMIC DNA]</scope>
</reference>
<comment type="caution">
    <text evidence="5">The sequence shown here is derived from an EMBL/GenBank/DDBJ whole genome shotgun (WGS) entry which is preliminary data.</text>
</comment>
<feature type="coiled-coil region" evidence="4">
    <location>
        <begin position="4"/>
        <end position="112"/>
    </location>
</feature>
<protein>
    <submittedName>
        <fullName evidence="5">G-protein beta WD-40 repeats containing protein</fullName>
    </submittedName>
</protein>
<keyword evidence="1 3" id="KW-0853">WD repeat</keyword>
<evidence type="ECO:0000313" key="6">
    <source>
        <dbReference type="Proteomes" id="UP000023152"/>
    </source>
</evidence>
<evidence type="ECO:0000256" key="4">
    <source>
        <dbReference type="SAM" id="Coils"/>
    </source>
</evidence>
<keyword evidence="4" id="KW-0175">Coiled coil</keyword>
<feature type="repeat" description="WD" evidence="3">
    <location>
        <begin position="326"/>
        <end position="352"/>
    </location>
</feature>
<feature type="repeat" description="WD" evidence="3">
    <location>
        <begin position="399"/>
        <end position="451"/>
    </location>
</feature>
<dbReference type="InterPro" id="IPR015943">
    <property type="entry name" value="WD40/YVTN_repeat-like_dom_sf"/>
</dbReference>
<dbReference type="InterPro" id="IPR020472">
    <property type="entry name" value="WD40_PAC1"/>
</dbReference>
<accession>X6MF77</accession>
<evidence type="ECO:0000313" key="5">
    <source>
        <dbReference type="EMBL" id="ETO12673.1"/>
    </source>
</evidence>
<keyword evidence="6" id="KW-1185">Reference proteome</keyword>
<proteinExistence type="predicted"/>
<keyword evidence="2" id="KW-0677">Repeat</keyword>
<dbReference type="CDD" id="cd00200">
    <property type="entry name" value="WD40"/>
    <property type="match status" value="1"/>
</dbReference>
<dbReference type="PANTHER" id="PTHR19848:SF8">
    <property type="entry name" value="F-BOX AND WD REPEAT DOMAIN CONTAINING 7"/>
    <property type="match status" value="1"/>
</dbReference>
<gene>
    <name evidence="5" type="ORF">RFI_24701</name>
</gene>
<dbReference type="AlphaFoldDB" id="X6MF77"/>
<evidence type="ECO:0000256" key="2">
    <source>
        <dbReference type="ARBA" id="ARBA00022737"/>
    </source>
</evidence>
<dbReference type="Gene3D" id="2.130.10.10">
    <property type="entry name" value="YVTN repeat-like/Quinoprotein amine dehydrogenase"/>
    <property type="match status" value="3"/>
</dbReference>
<dbReference type="PRINTS" id="PR00320">
    <property type="entry name" value="GPROTEINBRPT"/>
</dbReference>
<dbReference type="PANTHER" id="PTHR19848">
    <property type="entry name" value="WD40 REPEAT PROTEIN"/>
    <property type="match status" value="1"/>
</dbReference>
<feature type="repeat" description="WD" evidence="3">
    <location>
        <begin position="199"/>
        <end position="246"/>
    </location>
</feature>
<dbReference type="EMBL" id="ASPP01021224">
    <property type="protein sequence ID" value="ETO12673.1"/>
    <property type="molecule type" value="Genomic_DNA"/>
</dbReference>
<organism evidence="5 6">
    <name type="scientific">Reticulomyxa filosa</name>
    <dbReference type="NCBI Taxonomy" id="46433"/>
    <lineage>
        <taxon>Eukaryota</taxon>
        <taxon>Sar</taxon>
        <taxon>Rhizaria</taxon>
        <taxon>Retaria</taxon>
        <taxon>Foraminifera</taxon>
        <taxon>Monothalamids</taxon>
        <taxon>Reticulomyxidae</taxon>
        <taxon>Reticulomyxa</taxon>
    </lineage>
</organism>